<reference evidence="1 2" key="1">
    <citation type="submission" date="2017-02" db="EMBL/GenBank/DDBJ databases">
        <title>Comparative genomic analysis of Brazilian Leptospira kirschneri strains of different serogroups.</title>
        <authorList>
            <person name="Moreno L.Z."/>
            <person name="Miraglia F."/>
            <person name="Kremer F.S."/>
            <person name="Eslabao M.R."/>
            <person name="Lilenbaum W."/>
            <person name="Dellagostin O.A."/>
            <person name="Moreno A.M."/>
        </authorList>
    </citation>
    <scope>NUCLEOTIDE SEQUENCE [LARGE SCALE GENOMIC DNA]</scope>
    <source>
        <strain evidence="1 2">M110/06</strain>
    </source>
</reference>
<organism evidence="1 2">
    <name type="scientific">Leptospira kirschneri serovar Pomona</name>
    <dbReference type="NCBI Taxonomy" id="561005"/>
    <lineage>
        <taxon>Bacteria</taxon>
        <taxon>Pseudomonadati</taxon>
        <taxon>Spirochaetota</taxon>
        <taxon>Spirochaetia</taxon>
        <taxon>Leptospirales</taxon>
        <taxon>Leptospiraceae</taxon>
        <taxon>Leptospira</taxon>
    </lineage>
</organism>
<dbReference type="Proteomes" id="UP000191008">
    <property type="component" value="Unassembled WGS sequence"/>
</dbReference>
<evidence type="ECO:0000313" key="1">
    <source>
        <dbReference type="EMBL" id="OOV47135.1"/>
    </source>
</evidence>
<dbReference type="AlphaFoldDB" id="A0A1T1E253"/>
<sequence length="61" mass="7217">MNRFVDFNSEDENRNARLWNRFSRSNIIDKKFVQNSEKCGNSHKNFGAKKALKTVKRRLGD</sequence>
<dbReference type="EMBL" id="MVIT01000034">
    <property type="protein sequence ID" value="OOV47135.1"/>
    <property type="molecule type" value="Genomic_DNA"/>
</dbReference>
<protein>
    <submittedName>
        <fullName evidence="1">Uncharacterized protein</fullName>
    </submittedName>
</protein>
<accession>A0A1T1E253</accession>
<comment type="caution">
    <text evidence="1">The sequence shown here is derived from an EMBL/GenBank/DDBJ whole genome shotgun (WGS) entry which is preliminary data.</text>
</comment>
<gene>
    <name evidence="1" type="ORF">B1J93_01935</name>
</gene>
<evidence type="ECO:0000313" key="2">
    <source>
        <dbReference type="Proteomes" id="UP000191008"/>
    </source>
</evidence>
<name>A0A1T1E253_9LEPT</name>
<proteinExistence type="predicted"/>